<sequence length="120" mass="13397">MLHSAFSRSPTALFYKDCYEFVLQFPALAVQDCSVIVGAVSGVTLILNCVFLKEEERESSIRAEKMMTMLLRSSLNVTNGSLSTPYPESAIHHCALRHRVSNSRGMIDLRAKPGNGQRHR</sequence>
<dbReference type="EnsemblPlants" id="Kaladp0024s0769.1.v1.1">
    <property type="protein sequence ID" value="Kaladp0024s0769.1.v1.1"/>
    <property type="gene ID" value="Kaladp0024s0769.v1.1"/>
</dbReference>
<dbReference type="Proteomes" id="UP000594263">
    <property type="component" value="Unplaced"/>
</dbReference>
<protein>
    <submittedName>
        <fullName evidence="1">Uncharacterized protein</fullName>
    </submittedName>
</protein>
<accession>A0A7N0T8I4</accession>
<evidence type="ECO:0000313" key="1">
    <source>
        <dbReference type="EnsemblPlants" id="Kaladp0024s0769.1.v1.1"/>
    </source>
</evidence>
<proteinExistence type="predicted"/>
<reference evidence="1" key="1">
    <citation type="submission" date="2021-01" db="UniProtKB">
        <authorList>
            <consortium name="EnsemblPlants"/>
        </authorList>
    </citation>
    <scope>IDENTIFICATION</scope>
</reference>
<dbReference type="Gramene" id="Kaladp0024s0769.1.v1.1">
    <property type="protein sequence ID" value="Kaladp0024s0769.1.v1.1"/>
    <property type="gene ID" value="Kaladp0024s0769.v1.1"/>
</dbReference>
<evidence type="ECO:0000313" key="2">
    <source>
        <dbReference type="Proteomes" id="UP000594263"/>
    </source>
</evidence>
<name>A0A7N0T8I4_KALFE</name>
<organism evidence="1 2">
    <name type="scientific">Kalanchoe fedtschenkoi</name>
    <name type="common">Lavender scallops</name>
    <name type="synonym">South American air plant</name>
    <dbReference type="NCBI Taxonomy" id="63787"/>
    <lineage>
        <taxon>Eukaryota</taxon>
        <taxon>Viridiplantae</taxon>
        <taxon>Streptophyta</taxon>
        <taxon>Embryophyta</taxon>
        <taxon>Tracheophyta</taxon>
        <taxon>Spermatophyta</taxon>
        <taxon>Magnoliopsida</taxon>
        <taxon>eudicotyledons</taxon>
        <taxon>Gunneridae</taxon>
        <taxon>Pentapetalae</taxon>
        <taxon>Saxifragales</taxon>
        <taxon>Crassulaceae</taxon>
        <taxon>Kalanchoe</taxon>
    </lineage>
</organism>
<dbReference type="AlphaFoldDB" id="A0A7N0T8I4"/>
<keyword evidence="2" id="KW-1185">Reference proteome</keyword>